<keyword evidence="1 5" id="KW-0436">Ligase</keyword>
<accession>A0ABU1UEF1</accession>
<dbReference type="Gene3D" id="3.40.50.12780">
    <property type="entry name" value="N-terminal domain of ligase-like"/>
    <property type="match status" value="1"/>
</dbReference>
<dbReference type="PANTHER" id="PTHR43352:SF1">
    <property type="entry name" value="ANTHRANILATE--COA LIGASE"/>
    <property type="match status" value="1"/>
</dbReference>
<dbReference type="InterPro" id="IPR042099">
    <property type="entry name" value="ANL_N_sf"/>
</dbReference>
<protein>
    <submittedName>
        <fullName evidence="5">2-aminobenzoate-CoA ligase</fullName>
        <ecNumber evidence="5">6.2.1.32</ecNumber>
    </submittedName>
</protein>
<dbReference type="InterPro" id="IPR020845">
    <property type="entry name" value="AMP-binding_CS"/>
</dbReference>
<dbReference type="InterPro" id="IPR045851">
    <property type="entry name" value="AMP-bd_C_sf"/>
</dbReference>
<evidence type="ECO:0000259" key="3">
    <source>
        <dbReference type="Pfam" id="PF00501"/>
    </source>
</evidence>
<dbReference type="EC" id="6.2.1.32" evidence="5"/>
<dbReference type="Pfam" id="PF13193">
    <property type="entry name" value="AMP-binding_C"/>
    <property type="match status" value="1"/>
</dbReference>
<sequence>MELTPSAHQDTFARDNLPPAAQWPKLEFTLPELQYPQQLNAATALIDDAVRSFGAERPALLTPGGSVWSYGELQRRANQVAQVLVEDCGIVPGNRVMLRSPNNPWLVAAWLGVLKAGAVVVTIMPALRANEIRTLMELTRPAAALCDSRFLDDLAEAAGDGVPVLAIGGSTRTDLVARCAAKSGEFTDVPTAADDVALLGPTSGTTGTPKITMHFHRDILANADTFARHILQPTPQDVFAGSPPLAFTFGLGGLVVFPLRFGAAALLTERATPLELAQAVHAAKATILFTAPTAYKAILKESAEGLLTSLRTAVSAGEHLPPETWRAVHERTGLKLVNGIGATEMLHVFISAAGEDIRSGATGTAVPGYRATILDEDGRELGPNAVGRLAVIGPTGCRYLNDSRQADYVVDGWNVTGDTFSRDEDGYFYYQARSDNMIVSSGYNIGAPEVEAAIDQHPDVMENAVVGRPDEDRGSVVCAFIVLREGVAADDAKRKEIQDFVKQTIAPYKYPRQVNFVDALPRNPSGKLQHFRLRAQLAADTATPEHQNA</sequence>
<evidence type="ECO:0000313" key="6">
    <source>
        <dbReference type="Proteomes" id="UP001252243"/>
    </source>
</evidence>
<dbReference type="RefSeq" id="WP_310058439.1">
    <property type="nucleotide sequence ID" value="NZ_JAVDVQ010000011.1"/>
</dbReference>
<keyword evidence="2" id="KW-0472">Membrane</keyword>
<dbReference type="EMBL" id="JAVDVQ010000011">
    <property type="protein sequence ID" value="MDR7083552.1"/>
    <property type="molecule type" value="Genomic_DNA"/>
</dbReference>
<evidence type="ECO:0000259" key="4">
    <source>
        <dbReference type="Pfam" id="PF13193"/>
    </source>
</evidence>
<evidence type="ECO:0000256" key="1">
    <source>
        <dbReference type="ARBA" id="ARBA00022598"/>
    </source>
</evidence>
<dbReference type="GO" id="GO:0018860">
    <property type="term" value="F:anthranilate-CoA ligase activity"/>
    <property type="evidence" value="ECO:0007669"/>
    <property type="project" value="UniProtKB-EC"/>
</dbReference>
<name>A0ABU1UEF1_9MICC</name>
<dbReference type="Proteomes" id="UP001252243">
    <property type="component" value="Unassembled WGS sequence"/>
</dbReference>
<proteinExistence type="predicted"/>
<dbReference type="InterPro" id="IPR025110">
    <property type="entry name" value="AMP-bd_C"/>
</dbReference>
<reference evidence="5 6" key="1">
    <citation type="submission" date="2023-07" db="EMBL/GenBank/DDBJ databases">
        <title>Sorghum-associated microbial communities from plants grown in Nebraska, USA.</title>
        <authorList>
            <person name="Schachtman D."/>
        </authorList>
    </citation>
    <scope>NUCLEOTIDE SEQUENCE [LARGE SCALE GENOMIC DNA]</scope>
    <source>
        <strain evidence="5 6">BE167</strain>
    </source>
</reference>
<dbReference type="PANTHER" id="PTHR43352">
    <property type="entry name" value="ACETYL-COA SYNTHETASE"/>
    <property type="match status" value="1"/>
</dbReference>
<dbReference type="Pfam" id="PF00501">
    <property type="entry name" value="AMP-binding"/>
    <property type="match status" value="1"/>
</dbReference>
<dbReference type="PROSITE" id="PS00455">
    <property type="entry name" value="AMP_BINDING"/>
    <property type="match status" value="1"/>
</dbReference>
<dbReference type="SUPFAM" id="SSF56801">
    <property type="entry name" value="Acetyl-CoA synthetase-like"/>
    <property type="match status" value="1"/>
</dbReference>
<feature type="transmembrane region" description="Helical" evidence="2">
    <location>
        <begin position="105"/>
        <end position="127"/>
    </location>
</feature>
<evidence type="ECO:0000313" key="5">
    <source>
        <dbReference type="EMBL" id="MDR7083552.1"/>
    </source>
</evidence>
<dbReference type="InterPro" id="IPR000873">
    <property type="entry name" value="AMP-dep_synth/lig_dom"/>
</dbReference>
<keyword evidence="6" id="KW-1185">Reference proteome</keyword>
<evidence type="ECO:0000256" key="2">
    <source>
        <dbReference type="SAM" id="Phobius"/>
    </source>
</evidence>
<keyword evidence="2" id="KW-1133">Transmembrane helix</keyword>
<comment type="caution">
    <text evidence="5">The sequence shown here is derived from an EMBL/GenBank/DDBJ whole genome shotgun (WGS) entry which is preliminary data.</text>
</comment>
<dbReference type="Gene3D" id="3.30.300.30">
    <property type="match status" value="1"/>
</dbReference>
<feature type="domain" description="AMP-binding enzyme C-terminal" evidence="4">
    <location>
        <begin position="449"/>
        <end position="527"/>
    </location>
</feature>
<organism evidence="5 6">
    <name type="scientific">Arthrobacter ginsengisoli</name>
    <dbReference type="NCBI Taxonomy" id="1356565"/>
    <lineage>
        <taxon>Bacteria</taxon>
        <taxon>Bacillati</taxon>
        <taxon>Actinomycetota</taxon>
        <taxon>Actinomycetes</taxon>
        <taxon>Micrococcales</taxon>
        <taxon>Micrococcaceae</taxon>
        <taxon>Arthrobacter</taxon>
    </lineage>
</organism>
<keyword evidence="2" id="KW-0812">Transmembrane</keyword>
<gene>
    <name evidence="5" type="ORF">J2X01_002846</name>
</gene>
<feature type="domain" description="AMP-dependent synthetase/ligase" evidence="3">
    <location>
        <begin position="49"/>
        <end position="395"/>
    </location>
</feature>